<evidence type="ECO:0000313" key="1">
    <source>
        <dbReference type="EMBL" id="RIA82046.1"/>
    </source>
</evidence>
<dbReference type="AlphaFoldDB" id="A0A397SBE4"/>
<accession>A0A397SBE4</accession>
<dbReference type="PANTHER" id="PTHR14187">
    <property type="entry name" value="ALPHA KINASE/ELONGATION FACTOR 2 KINASE"/>
    <property type="match status" value="1"/>
</dbReference>
<proteinExistence type="predicted"/>
<dbReference type="Gene3D" id="3.30.420.40">
    <property type="match status" value="2"/>
</dbReference>
<dbReference type="OrthoDB" id="2963168at2759"/>
<organism evidence="1 2">
    <name type="scientific">Glomus cerebriforme</name>
    <dbReference type="NCBI Taxonomy" id="658196"/>
    <lineage>
        <taxon>Eukaryota</taxon>
        <taxon>Fungi</taxon>
        <taxon>Fungi incertae sedis</taxon>
        <taxon>Mucoromycota</taxon>
        <taxon>Glomeromycotina</taxon>
        <taxon>Glomeromycetes</taxon>
        <taxon>Glomerales</taxon>
        <taxon>Glomeraceae</taxon>
        <taxon>Glomus</taxon>
    </lineage>
</organism>
<evidence type="ECO:0008006" key="3">
    <source>
        <dbReference type="Google" id="ProtNLM"/>
    </source>
</evidence>
<keyword evidence="2" id="KW-1185">Reference proteome</keyword>
<dbReference type="EMBL" id="QKYT01000709">
    <property type="protein sequence ID" value="RIA82046.1"/>
    <property type="molecule type" value="Genomic_DNA"/>
</dbReference>
<dbReference type="SUPFAM" id="SSF53067">
    <property type="entry name" value="Actin-like ATPase domain"/>
    <property type="match status" value="1"/>
</dbReference>
<dbReference type="Gene3D" id="3.90.640.10">
    <property type="entry name" value="Actin, Chain A, domain 4"/>
    <property type="match status" value="1"/>
</dbReference>
<name>A0A397SBE4_9GLOM</name>
<evidence type="ECO:0000313" key="2">
    <source>
        <dbReference type="Proteomes" id="UP000265703"/>
    </source>
</evidence>
<reference evidence="1 2" key="1">
    <citation type="submission" date="2018-06" db="EMBL/GenBank/DDBJ databases">
        <title>Comparative genomics reveals the genomic features of Rhizophagus irregularis, R. cerebriforme, R. diaphanum and Gigaspora rosea, and their symbiotic lifestyle signature.</title>
        <authorList>
            <person name="Morin E."/>
            <person name="San Clemente H."/>
            <person name="Chen E.C.H."/>
            <person name="De La Providencia I."/>
            <person name="Hainaut M."/>
            <person name="Kuo A."/>
            <person name="Kohler A."/>
            <person name="Murat C."/>
            <person name="Tang N."/>
            <person name="Roy S."/>
            <person name="Loubradou J."/>
            <person name="Henrissat B."/>
            <person name="Grigoriev I.V."/>
            <person name="Corradi N."/>
            <person name="Roux C."/>
            <person name="Martin F.M."/>
        </authorList>
    </citation>
    <scope>NUCLEOTIDE SEQUENCE [LARGE SCALE GENOMIC DNA]</scope>
    <source>
        <strain evidence="1 2">DAOM 227022</strain>
    </source>
</reference>
<sequence length="377" mass="43335">MENSLKVNNLNTPGTTFMIVDCGGGTVDLTTRKLLENKQLGEVTERAGDFCGSTFIDKEFLNALRKILGDHAINLLKDKHYGQMQYMIQDFSSHAKLPFTGDKSEFTSYELDIEDVAPALMDYVTEEVQEKMEEDDWMIVFEYEDIKSMFDPIIERIIEMIQVQLNNNRQTCSAMFLVGGFSESKYLQKRIKQKFQHRVKNISVPINPIAAISRGAALYGLSMINSASDLNRISSHKFVINERVLKYTYGINVYFEWKDGDPIERRDNGRILKFHSMARRGTVVKPNQEFTSVVRPAFSYQDSLNFLIYYTTKYNPQYCDEEGMEFLGNLSISLSDVHLGKNRRVSFTFKFGQMEITATAKNQLNGQNYQTTLKLDI</sequence>
<dbReference type="Proteomes" id="UP000265703">
    <property type="component" value="Unassembled WGS sequence"/>
</dbReference>
<dbReference type="PANTHER" id="PTHR14187:SF5">
    <property type="entry name" value="HEAT SHOCK 70 KDA PROTEIN 12A"/>
    <property type="match status" value="1"/>
</dbReference>
<dbReference type="InterPro" id="IPR043129">
    <property type="entry name" value="ATPase_NBD"/>
</dbReference>
<gene>
    <name evidence="1" type="ORF">C1645_789096</name>
</gene>
<dbReference type="STRING" id="658196.A0A397SBE4"/>
<protein>
    <recommendedName>
        <fullName evidence="3">Actin-like ATPase domain-containing protein</fullName>
    </recommendedName>
</protein>
<comment type="caution">
    <text evidence="1">The sequence shown here is derived from an EMBL/GenBank/DDBJ whole genome shotgun (WGS) entry which is preliminary data.</text>
</comment>